<sequence length="400" mass="44115">MTQPMLKLKGSSRPILIGLILIVCWVVLASLFQLFLVERGLDVQRGQAVSPGLLMGDGMDAADSANGEVDVDSLSSSQLWLDNRFDETVLHALHVCHDTEHCTAPPHSHNPIKLGVLIPPGRFGRLCLEYLKQFLIMKYSAEGGGDAPDIQVMPTSNLPLKWKSDNDGGGNGDAEGDAAEYSLIVHFVSLPLLLAVGDVLLAMMTDDEVRHFPAMSLADVQQTAEILMEWHCSITRKAGDQIPVLTLTLDQIMDDAIEVEDALTEFLGNWKADEELRQSDSEDTLSEGVALAVTNIKRQLRALEIIMVSNKDEDAVHDLRKEIDRIVNGYLRGQDECPTVGDPMTAATPIAKRLLPVLSPLLEGEQIPCKDAEHALEQTSHCKHQFERFSAKQLMKDRQQ</sequence>
<keyword evidence="1" id="KW-0472">Membrane</keyword>
<dbReference type="AlphaFoldDB" id="A0A7R9WST1"/>
<dbReference type="EMBL" id="HBEF01010320">
    <property type="protein sequence ID" value="CAD8334394.1"/>
    <property type="molecule type" value="Transcribed_RNA"/>
</dbReference>
<protein>
    <submittedName>
        <fullName evidence="2">Uncharacterized protein</fullName>
    </submittedName>
</protein>
<gene>
    <name evidence="2" type="ORF">CAUS1442_LOCUS6499</name>
</gene>
<proteinExistence type="predicted"/>
<evidence type="ECO:0000313" key="2">
    <source>
        <dbReference type="EMBL" id="CAD8334394.1"/>
    </source>
</evidence>
<organism evidence="2">
    <name type="scientific">Craspedostauros australis</name>
    <dbReference type="NCBI Taxonomy" id="1486917"/>
    <lineage>
        <taxon>Eukaryota</taxon>
        <taxon>Sar</taxon>
        <taxon>Stramenopiles</taxon>
        <taxon>Ochrophyta</taxon>
        <taxon>Bacillariophyta</taxon>
        <taxon>Bacillariophyceae</taxon>
        <taxon>Bacillariophycidae</taxon>
        <taxon>Naviculales</taxon>
        <taxon>Naviculaceae</taxon>
        <taxon>Craspedostauros</taxon>
    </lineage>
</organism>
<feature type="transmembrane region" description="Helical" evidence="1">
    <location>
        <begin position="15"/>
        <end position="37"/>
    </location>
</feature>
<reference evidence="2" key="1">
    <citation type="submission" date="2021-01" db="EMBL/GenBank/DDBJ databases">
        <authorList>
            <person name="Corre E."/>
            <person name="Pelletier E."/>
            <person name="Niang G."/>
            <person name="Scheremetjew M."/>
            <person name="Finn R."/>
            <person name="Kale V."/>
            <person name="Holt S."/>
            <person name="Cochrane G."/>
            <person name="Meng A."/>
            <person name="Brown T."/>
            <person name="Cohen L."/>
        </authorList>
    </citation>
    <scope>NUCLEOTIDE SEQUENCE</scope>
    <source>
        <strain evidence="2">CCMP3328</strain>
    </source>
</reference>
<accession>A0A7R9WST1</accession>
<keyword evidence="1" id="KW-1133">Transmembrane helix</keyword>
<name>A0A7R9WST1_9STRA</name>
<keyword evidence="1" id="KW-0812">Transmembrane</keyword>
<evidence type="ECO:0000256" key="1">
    <source>
        <dbReference type="SAM" id="Phobius"/>
    </source>
</evidence>